<evidence type="ECO:0000256" key="1">
    <source>
        <dbReference type="ARBA" id="ARBA00007553"/>
    </source>
</evidence>
<feature type="compositionally biased region" description="Low complexity" evidence="2">
    <location>
        <begin position="232"/>
        <end position="241"/>
    </location>
</feature>
<keyword evidence="3" id="KW-0812">Transmembrane</keyword>
<evidence type="ECO:0000259" key="4">
    <source>
        <dbReference type="SMART" id="SM00644"/>
    </source>
</evidence>
<comment type="similarity">
    <text evidence="1">Belongs to the N-acetylmuramoyl-L-alanine amidase 2 family.</text>
</comment>
<dbReference type="PROSITE" id="PS51318">
    <property type="entry name" value="TAT"/>
    <property type="match status" value="1"/>
</dbReference>
<feature type="compositionally biased region" description="Basic and acidic residues" evidence="2">
    <location>
        <begin position="259"/>
        <end position="275"/>
    </location>
</feature>
<dbReference type="InterPro" id="IPR015510">
    <property type="entry name" value="PGRP"/>
</dbReference>
<keyword evidence="7" id="KW-1185">Reference proteome</keyword>
<name>A0ABU8UEW8_9ACTN</name>
<reference evidence="6 7" key="1">
    <citation type="submission" date="2024-03" db="EMBL/GenBank/DDBJ databases">
        <title>Novel Streptomyces species of biotechnological and ecological value are a feature of Machair soil.</title>
        <authorList>
            <person name="Prole J.R."/>
            <person name="Goodfellow M."/>
            <person name="Allenby N."/>
            <person name="Ward A.C."/>
        </authorList>
    </citation>
    <scope>NUCLEOTIDE SEQUENCE [LARGE SCALE GENOMIC DNA]</scope>
    <source>
        <strain evidence="6 7">MS1.HAVA.3</strain>
    </source>
</reference>
<dbReference type="SUPFAM" id="SSF55846">
    <property type="entry name" value="N-acetylmuramoyl-L-alanine amidase-like"/>
    <property type="match status" value="1"/>
</dbReference>
<evidence type="ECO:0000259" key="5">
    <source>
        <dbReference type="SMART" id="SM00701"/>
    </source>
</evidence>
<dbReference type="InterPro" id="IPR002502">
    <property type="entry name" value="Amidase_domain"/>
</dbReference>
<organism evidence="6 7">
    <name type="scientific">Streptomyces caledonius</name>
    <dbReference type="NCBI Taxonomy" id="3134107"/>
    <lineage>
        <taxon>Bacteria</taxon>
        <taxon>Bacillati</taxon>
        <taxon>Actinomycetota</taxon>
        <taxon>Actinomycetes</taxon>
        <taxon>Kitasatosporales</taxon>
        <taxon>Streptomycetaceae</taxon>
        <taxon>Streptomyces</taxon>
    </lineage>
</organism>
<protein>
    <submittedName>
        <fullName evidence="6">N-acetylmuramoyl-L-alanine amidase</fullName>
        <ecNumber evidence="6">3.5.1.28</ecNumber>
    </submittedName>
</protein>
<dbReference type="EC" id="3.5.1.28" evidence="6"/>
<dbReference type="PANTHER" id="PTHR11022">
    <property type="entry name" value="PEPTIDOGLYCAN RECOGNITION PROTEIN"/>
    <property type="match status" value="1"/>
</dbReference>
<gene>
    <name evidence="6" type="ORF">WKI68_44555</name>
</gene>
<dbReference type="InterPro" id="IPR006619">
    <property type="entry name" value="PGRP_domain_met/bac"/>
</dbReference>
<keyword evidence="3" id="KW-0472">Membrane</keyword>
<dbReference type="SMART" id="SM00701">
    <property type="entry name" value="PGRP"/>
    <property type="match status" value="1"/>
</dbReference>
<dbReference type="InterPro" id="IPR006311">
    <property type="entry name" value="TAT_signal"/>
</dbReference>
<feature type="domain" description="N-acetylmuramoyl-L-alanine amidase" evidence="4">
    <location>
        <begin position="61"/>
        <end position="209"/>
    </location>
</feature>
<feature type="transmembrane region" description="Helical" evidence="3">
    <location>
        <begin position="21"/>
        <end position="39"/>
    </location>
</feature>
<dbReference type="Proteomes" id="UP001382904">
    <property type="component" value="Unassembled WGS sequence"/>
</dbReference>
<evidence type="ECO:0000256" key="2">
    <source>
        <dbReference type="SAM" id="MobiDB-lite"/>
    </source>
</evidence>
<feature type="region of interest" description="Disordered" evidence="2">
    <location>
        <begin position="229"/>
        <end position="296"/>
    </location>
</feature>
<sequence length="296" mass="31433">MTSPALDQPSAHAAARYTRRVLLTGGFALAVGTALPLAAAGRAHSAAGPDVIGCATWGARAASEPVAVLANRPERIIVHHTATANVTDYSQRRAFALARAIQTYHMDAQGWIDTGQHFTVSRGAFLMEGRHNSLAELRAGTRQVRAAHCIGQNTVAIGIENEGTYTSEAPPAAQYAALADLCAHICSQYGLPASEIYGHRDFNATACPGDRLYALLPTLRRDVAVRLGAPVPDQSPDQNPEQNPPPDPEQNPDPEADPVPDHVPDPLWDLVHRGTTEPAAALPAHVPEYLPSGLLT</sequence>
<accession>A0ABU8UEW8</accession>
<evidence type="ECO:0000313" key="7">
    <source>
        <dbReference type="Proteomes" id="UP001382904"/>
    </source>
</evidence>
<dbReference type="CDD" id="cd06583">
    <property type="entry name" value="PGRP"/>
    <property type="match status" value="1"/>
</dbReference>
<proteinExistence type="inferred from homology"/>
<keyword evidence="6" id="KW-0378">Hydrolase</keyword>
<dbReference type="PANTHER" id="PTHR11022:SF41">
    <property type="entry name" value="PEPTIDOGLYCAN-RECOGNITION PROTEIN LC-RELATED"/>
    <property type="match status" value="1"/>
</dbReference>
<evidence type="ECO:0000313" key="6">
    <source>
        <dbReference type="EMBL" id="MEJ8646436.1"/>
    </source>
</evidence>
<comment type="caution">
    <text evidence="6">The sequence shown here is derived from an EMBL/GenBank/DDBJ whole genome shotgun (WGS) entry which is preliminary data.</text>
</comment>
<dbReference type="GO" id="GO:0008745">
    <property type="term" value="F:N-acetylmuramoyl-L-alanine amidase activity"/>
    <property type="evidence" value="ECO:0007669"/>
    <property type="project" value="UniProtKB-EC"/>
</dbReference>
<evidence type="ECO:0000256" key="3">
    <source>
        <dbReference type="SAM" id="Phobius"/>
    </source>
</evidence>
<dbReference type="EMBL" id="JBBKAM010000005">
    <property type="protein sequence ID" value="MEJ8646436.1"/>
    <property type="molecule type" value="Genomic_DNA"/>
</dbReference>
<feature type="domain" description="Peptidoglycan recognition protein family" evidence="5">
    <location>
        <begin position="49"/>
        <end position="203"/>
    </location>
</feature>
<dbReference type="SMART" id="SM00644">
    <property type="entry name" value="Ami_2"/>
    <property type="match status" value="1"/>
</dbReference>
<keyword evidence="3" id="KW-1133">Transmembrane helix</keyword>
<dbReference type="Gene3D" id="3.40.80.10">
    <property type="entry name" value="Peptidoglycan recognition protein-like"/>
    <property type="match status" value="1"/>
</dbReference>
<dbReference type="Pfam" id="PF01510">
    <property type="entry name" value="Amidase_2"/>
    <property type="match status" value="1"/>
</dbReference>
<dbReference type="InterPro" id="IPR036505">
    <property type="entry name" value="Amidase/PGRP_sf"/>
</dbReference>